<dbReference type="PANTHER" id="PTHR43606">
    <property type="entry name" value="PHOSPHATASE, PUTATIVE (AFU_ORTHOLOGUE AFUA_6G08710)-RELATED"/>
    <property type="match status" value="1"/>
</dbReference>
<evidence type="ECO:0000259" key="1">
    <source>
        <dbReference type="Pfam" id="PF09423"/>
    </source>
</evidence>
<dbReference type="Pfam" id="PF16655">
    <property type="entry name" value="PhoD_N"/>
    <property type="match status" value="1"/>
</dbReference>
<dbReference type="EMBL" id="SRLE01000009">
    <property type="protein sequence ID" value="TGD72571.1"/>
    <property type="molecule type" value="Genomic_DNA"/>
</dbReference>
<dbReference type="InterPro" id="IPR018946">
    <property type="entry name" value="PhoD-like_MPP"/>
</dbReference>
<evidence type="ECO:0000313" key="4">
    <source>
        <dbReference type="Proteomes" id="UP000298050"/>
    </source>
</evidence>
<dbReference type="Gene3D" id="3.60.21.70">
    <property type="entry name" value="PhoD-like phosphatase"/>
    <property type="match status" value="1"/>
</dbReference>
<dbReference type="Proteomes" id="UP000298050">
    <property type="component" value="Unassembled WGS sequence"/>
</dbReference>
<dbReference type="PANTHER" id="PTHR43606:SF7">
    <property type="entry name" value="PHOSPHATASE, PUTATIVE (AFU_ORTHOLOGUE AFUA_6G08710)-RELATED"/>
    <property type="match status" value="1"/>
</dbReference>
<dbReference type="Gene3D" id="2.60.40.380">
    <property type="entry name" value="Purple acid phosphatase-like, N-terminal"/>
    <property type="match status" value="1"/>
</dbReference>
<dbReference type="InterPro" id="IPR006311">
    <property type="entry name" value="TAT_signal"/>
</dbReference>
<dbReference type="OrthoDB" id="327733at2"/>
<accession>A0A4Z0LZ66</accession>
<dbReference type="AlphaFoldDB" id="A0A4Z0LZ66"/>
<sequence>MTLSRRHFLHRFGAVAAGSALLGRLPLASAEAIPFLHGIASGDPLHDRVILWTRVTPPPGDTRRVRVRYTVATDPLMLNVVGRGTALTGPERDYTVKVDAAGLQPGSSYYYRFEALGERSPVGRTRTLPLGELEQLRLAAVSCSNYPYGYFNVYRALAERADLDVVLHLGDYIYEYGAGTYSNPALGRSPLPEWEIVTLADYRARYSQYRMDADLQAAHRQHAFITVWDDHESANDAWRDGAQNHNTDKGEGEWSARKAAALQAYFEWMPIRVYPRLAAGRCWRSFRFGDLVDLVMLDTRLYGRDQQVATSDSAIDDPARSLLGFEQEDWFYGQLQRSAADGTRWRAVGQQVMFGQLQLEQAILNADQWDGYRANRARVLDVLEQGGIDDNVILTGDIHSSWGMEIGRDPYGGAAPLAVEFVTPGVTSPALEDQALADLASTVARRQNPHIKFADLFHRGYTLVDFTRERVQAEWYHAQTITEPGNSAHNLAAVLASPAGSNRLEAAAAASRPLREPAALA</sequence>
<organism evidence="3 4">
    <name type="scientific">Mangrovimicrobium sediminis</name>
    <dbReference type="NCBI Taxonomy" id="2562682"/>
    <lineage>
        <taxon>Bacteria</taxon>
        <taxon>Pseudomonadati</taxon>
        <taxon>Pseudomonadota</taxon>
        <taxon>Gammaproteobacteria</taxon>
        <taxon>Cellvibrionales</taxon>
        <taxon>Halieaceae</taxon>
        <taxon>Mangrovimicrobium</taxon>
    </lineage>
</organism>
<protein>
    <recommendedName>
        <fullName evidence="5">Alkaline phosphatase</fullName>
    </recommendedName>
</protein>
<dbReference type="InterPro" id="IPR029052">
    <property type="entry name" value="Metallo-depent_PP-like"/>
</dbReference>
<reference evidence="3 4" key="1">
    <citation type="submission" date="2019-04" db="EMBL/GenBank/DDBJ databases">
        <title>Taxonomy of novel Haliea sp. from mangrove soil of West Coast of India.</title>
        <authorList>
            <person name="Verma A."/>
            <person name="Kumar P."/>
            <person name="Krishnamurthi S."/>
        </authorList>
    </citation>
    <scope>NUCLEOTIDE SEQUENCE [LARGE SCALE GENOMIC DNA]</scope>
    <source>
        <strain evidence="3 4">SAOS-164</strain>
    </source>
</reference>
<dbReference type="InterPro" id="IPR052900">
    <property type="entry name" value="Phospholipid_Metab_Enz"/>
</dbReference>
<name>A0A4Z0LZ66_9GAMM</name>
<proteinExistence type="predicted"/>
<dbReference type="RefSeq" id="WP_135444812.1">
    <property type="nucleotide sequence ID" value="NZ_SRLE01000009.1"/>
</dbReference>
<evidence type="ECO:0008006" key="5">
    <source>
        <dbReference type="Google" id="ProtNLM"/>
    </source>
</evidence>
<feature type="domain" description="Phospholipase D N-terminal" evidence="2">
    <location>
        <begin position="37"/>
        <end position="127"/>
    </location>
</feature>
<feature type="domain" description="PhoD-like phosphatase metallophosphatase" evidence="1">
    <location>
        <begin position="138"/>
        <end position="475"/>
    </location>
</feature>
<comment type="caution">
    <text evidence="3">The sequence shown here is derived from an EMBL/GenBank/DDBJ whole genome shotgun (WGS) entry which is preliminary data.</text>
</comment>
<dbReference type="InterPro" id="IPR032093">
    <property type="entry name" value="PhoD_N"/>
</dbReference>
<dbReference type="SUPFAM" id="SSF56300">
    <property type="entry name" value="Metallo-dependent phosphatases"/>
    <property type="match status" value="1"/>
</dbReference>
<dbReference type="CDD" id="cd07389">
    <property type="entry name" value="MPP_PhoD"/>
    <property type="match status" value="1"/>
</dbReference>
<dbReference type="PROSITE" id="PS51318">
    <property type="entry name" value="TAT"/>
    <property type="match status" value="1"/>
</dbReference>
<evidence type="ECO:0000259" key="2">
    <source>
        <dbReference type="Pfam" id="PF16655"/>
    </source>
</evidence>
<evidence type="ECO:0000313" key="3">
    <source>
        <dbReference type="EMBL" id="TGD72571.1"/>
    </source>
</evidence>
<dbReference type="Pfam" id="PF09423">
    <property type="entry name" value="PhoD"/>
    <property type="match status" value="1"/>
</dbReference>
<gene>
    <name evidence="3" type="ORF">E4634_13680</name>
</gene>
<keyword evidence="4" id="KW-1185">Reference proteome</keyword>
<dbReference type="InterPro" id="IPR038607">
    <property type="entry name" value="PhoD-like_sf"/>
</dbReference>